<dbReference type="EMBL" id="KK583191">
    <property type="protein sequence ID" value="KDO34359.1"/>
    <property type="molecule type" value="Genomic_DNA"/>
</dbReference>
<dbReference type="SMART" id="SM00220">
    <property type="entry name" value="S_TKc"/>
    <property type="match status" value="1"/>
</dbReference>
<protein>
    <recommendedName>
        <fullName evidence="1">non-specific serine/threonine protein kinase</fullName>
        <ecNumber evidence="1">2.7.11.1</ecNumber>
    </recommendedName>
</protein>
<keyword evidence="6 9" id="KW-0067">ATP-binding</keyword>
<dbReference type="Pfam" id="PF00069">
    <property type="entry name" value="Pkinase"/>
    <property type="match status" value="1"/>
</dbReference>
<feature type="binding site" evidence="9">
    <location>
        <position position="35"/>
    </location>
    <ligand>
        <name>ATP</name>
        <dbReference type="ChEBI" id="CHEBI:30616"/>
    </ligand>
</feature>
<dbReference type="AlphaFoldDB" id="A0A067CUI0"/>
<name>A0A067CUI0_SAPPC</name>
<keyword evidence="14" id="KW-1185">Reference proteome</keyword>
<dbReference type="InterPro" id="IPR051131">
    <property type="entry name" value="NEK_Ser/Thr_kinase_NIMA"/>
</dbReference>
<dbReference type="STRING" id="695850.A0A067CUI0"/>
<organism evidence="13 14">
    <name type="scientific">Saprolegnia parasitica (strain CBS 223.65)</name>
    <dbReference type="NCBI Taxonomy" id="695850"/>
    <lineage>
        <taxon>Eukaryota</taxon>
        <taxon>Sar</taxon>
        <taxon>Stramenopiles</taxon>
        <taxon>Oomycota</taxon>
        <taxon>Saprolegniomycetes</taxon>
        <taxon>Saprolegniales</taxon>
        <taxon>Saprolegniaceae</taxon>
        <taxon>Saprolegnia</taxon>
    </lineage>
</organism>
<evidence type="ECO:0000313" key="13">
    <source>
        <dbReference type="EMBL" id="KDO34359.1"/>
    </source>
</evidence>
<evidence type="ECO:0000256" key="7">
    <source>
        <dbReference type="ARBA" id="ARBA00047899"/>
    </source>
</evidence>
<evidence type="ECO:0000256" key="2">
    <source>
        <dbReference type="ARBA" id="ARBA00022527"/>
    </source>
</evidence>
<evidence type="ECO:0000256" key="9">
    <source>
        <dbReference type="PROSITE-ProRule" id="PRU10141"/>
    </source>
</evidence>
<dbReference type="Proteomes" id="UP000030745">
    <property type="component" value="Unassembled WGS sequence"/>
</dbReference>
<dbReference type="RefSeq" id="XP_012195095.1">
    <property type="nucleotide sequence ID" value="XM_012339705.1"/>
</dbReference>
<feature type="compositionally biased region" description="Low complexity" evidence="11">
    <location>
        <begin position="297"/>
        <end position="312"/>
    </location>
</feature>
<proteinExistence type="predicted"/>
<evidence type="ECO:0000256" key="5">
    <source>
        <dbReference type="ARBA" id="ARBA00022777"/>
    </source>
</evidence>
<evidence type="ECO:0000256" key="4">
    <source>
        <dbReference type="ARBA" id="ARBA00022741"/>
    </source>
</evidence>
<dbReference type="PANTHER" id="PTHR44899">
    <property type="entry name" value="CAMK FAMILY PROTEIN KINASE"/>
    <property type="match status" value="1"/>
</dbReference>
<evidence type="ECO:0000313" key="14">
    <source>
        <dbReference type="Proteomes" id="UP000030745"/>
    </source>
</evidence>
<dbReference type="InterPro" id="IPR000719">
    <property type="entry name" value="Prot_kinase_dom"/>
</dbReference>
<dbReference type="FunFam" id="1.10.510.10:FF:000172">
    <property type="entry name" value="serine/threonine-protein kinase Nek1 isoform X1"/>
    <property type="match status" value="1"/>
</dbReference>
<dbReference type="PROSITE" id="PS50011">
    <property type="entry name" value="PROTEIN_KINASE_DOM"/>
    <property type="match status" value="1"/>
</dbReference>
<evidence type="ECO:0000256" key="3">
    <source>
        <dbReference type="ARBA" id="ARBA00022679"/>
    </source>
</evidence>
<evidence type="ECO:0000259" key="12">
    <source>
        <dbReference type="PROSITE" id="PS50011"/>
    </source>
</evidence>
<keyword evidence="2" id="KW-0723">Serine/threonine-protein kinase</keyword>
<evidence type="ECO:0000256" key="6">
    <source>
        <dbReference type="ARBA" id="ARBA00022840"/>
    </source>
</evidence>
<feature type="domain" description="Protein kinase" evidence="12">
    <location>
        <begin position="4"/>
        <end position="262"/>
    </location>
</feature>
<feature type="region of interest" description="Disordered" evidence="11">
    <location>
        <begin position="592"/>
        <end position="627"/>
    </location>
</feature>
<dbReference type="OMA" id="HEVMAQK"/>
<dbReference type="PROSITE" id="PS00107">
    <property type="entry name" value="PROTEIN_KINASE_ATP"/>
    <property type="match status" value="1"/>
</dbReference>
<comment type="catalytic activity">
    <reaction evidence="7">
        <text>L-threonyl-[protein] + ATP = O-phospho-L-threonyl-[protein] + ADP + H(+)</text>
        <dbReference type="Rhea" id="RHEA:46608"/>
        <dbReference type="Rhea" id="RHEA-COMP:11060"/>
        <dbReference type="Rhea" id="RHEA-COMP:11605"/>
        <dbReference type="ChEBI" id="CHEBI:15378"/>
        <dbReference type="ChEBI" id="CHEBI:30013"/>
        <dbReference type="ChEBI" id="CHEBI:30616"/>
        <dbReference type="ChEBI" id="CHEBI:61977"/>
        <dbReference type="ChEBI" id="CHEBI:456216"/>
        <dbReference type="EC" id="2.7.11.1"/>
    </reaction>
</comment>
<feature type="coiled-coil region" evidence="10">
    <location>
        <begin position="336"/>
        <end position="363"/>
    </location>
</feature>
<feature type="region of interest" description="Disordered" evidence="11">
    <location>
        <begin position="290"/>
        <end position="321"/>
    </location>
</feature>
<evidence type="ECO:0000256" key="10">
    <source>
        <dbReference type="SAM" id="Coils"/>
    </source>
</evidence>
<comment type="catalytic activity">
    <reaction evidence="8">
        <text>L-seryl-[protein] + ATP = O-phospho-L-seryl-[protein] + ADP + H(+)</text>
        <dbReference type="Rhea" id="RHEA:17989"/>
        <dbReference type="Rhea" id="RHEA-COMP:9863"/>
        <dbReference type="Rhea" id="RHEA-COMP:11604"/>
        <dbReference type="ChEBI" id="CHEBI:15378"/>
        <dbReference type="ChEBI" id="CHEBI:29999"/>
        <dbReference type="ChEBI" id="CHEBI:30616"/>
        <dbReference type="ChEBI" id="CHEBI:83421"/>
        <dbReference type="ChEBI" id="CHEBI:456216"/>
        <dbReference type="EC" id="2.7.11.1"/>
    </reaction>
</comment>
<keyword evidence="5 13" id="KW-0418">Kinase</keyword>
<keyword evidence="10" id="KW-0175">Coiled coil</keyword>
<reference evidence="13 14" key="1">
    <citation type="journal article" date="2013" name="PLoS Genet.">
        <title>Distinctive expansion of potential virulence genes in the genome of the oomycete fish pathogen Saprolegnia parasitica.</title>
        <authorList>
            <person name="Jiang R.H."/>
            <person name="de Bruijn I."/>
            <person name="Haas B.J."/>
            <person name="Belmonte R."/>
            <person name="Lobach L."/>
            <person name="Christie J."/>
            <person name="van den Ackerveken G."/>
            <person name="Bottin A."/>
            <person name="Bulone V."/>
            <person name="Diaz-Moreno S.M."/>
            <person name="Dumas B."/>
            <person name="Fan L."/>
            <person name="Gaulin E."/>
            <person name="Govers F."/>
            <person name="Grenville-Briggs L.J."/>
            <person name="Horner N.R."/>
            <person name="Levin J.Z."/>
            <person name="Mammella M."/>
            <person name="Meijer H.J."/>
            <person name="Morris P."/>
            <person name="Nusbaum C."/>
            <person name="Oome S."/>
            <person name="Phillips A.J."/>
            <person name="van Rooyen D."/>
            <person name="Rzeszutek E."/>
            <person name="Saraiva M."/>
            <person name="Secombes C.J."/>
            <person name="Seidl M.F."/>
            <person name="Snel B."/>
            <person name="Stassen J.H."/>
            <person name="Sykes S."/>
            <person name="Tripathy S."/>
            <person name="van den Berg H."/>
            <person name="Vega-Arreguin J.C."/>
            <person name="Wawra S."/>
            <person name="Young S.K."/>
            <person name="Zeng Q."/>
            <person name="Dieguez-Uribeondo J."/>
            <person name="Russ C."/>
            <person name="Tyler B.M."/>
            <person name="van West P."/>
        </authorList>
    </citation>
    <scope>NUCLEOTIDE SEQUENCE [LARGE SCALE GENOMIC DNA]</scope>
    <source>
        <strain evidence="13 14">CBS 223.65</strain>
    </source>
</reference>
<gene>
    <name evidence="13" type="ORF">SPRG_01495</name>
</gene>
<dbReference type="KEGG" id="spar:SPRG_01495"/>
<feature type="compositionally biased region" description="Acidic residues" evidence="11">
    <location>
        <begin position="599"/>
        <end position="615"/>
    </location>
</feature>
<dbReference type="SUPFAM" id="SSF56112">
    <property type="entry name" value="Protein kinase-like (PK-like)"/>
    <property type="match status" value="1"/>
</dbReference>
<dbReference type="GO" id="GO:0004674">
    <property type="term" value="F:protein serine/threonine kinase activity"/>
    <property type="evidence" value="ECO:0007669"/>
    <property type="project" value="UniProtKB-KW"/>
</dbReference>
<dbReference type="InterPro" id="IPR017441">
    <property type="entry name" value="Protein_kinase_ATP_BS"/>
</dbReference>
<evidence type="ECO:0000256" key="11">
    <source>
        <dbReference type="SAM" id="MobiDB-lite"/>
    </source>
</evidence>
<keyword evidence="4 9" id="KW-0547">Nucleotide-binding</keyword>
<dbReference type="PROSITE" id="PS00108">
    <property type="entry name" value="PROTEIN_KINASE_ST"/>
    <property type="match status" value="1"/>
</dbReference>
<dbReference type="OrthoDB" id="248923at2759"/>
<dbReference type="InterPro" id="IPR008271">
    <property type="entry name" value="Ser/Thr_kinase_AS"/>
</dbReference>
<keyword evidence="3" id="KW-0808">Transferase</keyword>
<evidence type="ECO:0000256" key="8">
    <source>
        <dbReference type="ARBA" id="ARBA00048679"/>
    </source>
</evidence>
<dbReference type="EC" id="2.7.11.1" evidence="1"/>
<evidence type="ECO:0000256" key="1">
    <source>
        <dbReference type="ARBA" id="ARBA00012513"/>
    </source>
</evidence>
<dbReference type="GO" id="GO:0005524">
    <property type="term" value="F:ATP binding"/>
    <property type="evidence" value="ECO:0007669"/>
    <property type="project" value="UniProtKB-UniRule"/>
</dbReference>
<dbReference type="GeneID" id="24124081"/>
<dbReference type="CDD" id="cd08215">
    <property type="entry name" value="STKc_Nek"/>
    <property type="match status" value="1"/>
</dbReference>
<dbReference type="PANTHER" id="PTHR44899:SF3">
    <property type="entry name" value="SERINE_THREONINE-PROTEIN KINASE NEK1"/>
    <property type="match status" value="1"/>
</dbReference>
<dbReference type="Gene3D" id="3.30.200.20">
    <property type="entry name" value="Phosphorylase Kinase, domain 1"/>
    <property type="match status" value="1"/>
</dbReference>
<accession>A0A067CUI0</accession>
<dbReference type="Gene3D" id="1.10.510.10">
    <property type="entry name" value="Transferase(Phosphotransferase) domain 1"/>
    <property type="match status" value="1"/>
</dbReference>
<dbReference type="InterPro" id="IPR011009">
    <property type="entry name" value="Kinase-like_dom_sf"/>
</dbReference>
<sequence length="673" mass="74750">MDKYRKLERIGKGSFGAAYLAEKKGDATGTKYVIKEIPIDPRDSTAAIREARLLGALDHPNIIASKESFVLPGRKVMCIVTEYADGGDLRQRLKRCMDAGRRLPEEAILDLFVQICLALKHVHDRKILHRDIKPENIFLMASNVVKLGDFGVAKVLSNTLACADTQTGTPYYTSPEICVGKRYNHKTDVWSLGCVLYELVTLSHAFNGPNQRQLFLNIANGAYDTQRLSSVSSRLAALVQDMLRKNPRERPSINAILKTPLIRDRIQTFLSAQEMQDELGHTVLHGQHIFQPRRGGPASSKAPVPSSPRAMKQPPPPPIPQAHVRPLLQRHEVMAQKKERVQKQRADAALRNAEAKVALERKARLLAAKKLHEKKNSPPKKGPQDLGRRVAAFNAQWERQKLDLVANLPPKSAPTKAAVDFKQKIEAKRAELLAAQAARDACDVRALDDSSVGLGPKYKYPPSDRDLSRLKMCEDIRERKKQLQRGDIKHALEDPVILVQALKPPPPDVEVMTAPDTLHYGSTVGVISPRKPALRIDADAANEDIRGLAFHVQELRSPEVHTARDGRQDIVQRHNQLEYERMLLQMKSVMDAASSPTANDDDDDDDDDNDDDNDDAISTPDGAPMVLPQATLEDPAFVQQLQALLKDASAVPSGPTAPLLTWARDYVQHVLST</sequence>
<dbReference type="VEuPathDB" id="FungiDB:SPRG_01495"/>